<evidence type="ECO:0000256" key="1">
    <source>
        <dbReference type="ARBA" id="ARBA00004922"/>
    </source>
</evidence>
<evidence type="ECO:0000256" key="9">
    <source>
        <dbReference type="ARBA" id="ARBA00023180"/>
    </source>
</evidence>
<keyword evidence="6" id="KW-0735">Signal-anchor</keyword>
<accession>A0A9Q0YL36</accession>
<protein>
    <recommendedName>
        <fullName evidence="11">Fucosyltransferase</fullName>
        <ecNumber evidence="11">2.4.1.-</ecNumber>
    </recommendedName>
</protein>
<dbReference type="Pfam" id="PF17039">
    <property type="entry name" value="Glyco_tran_10_N"/>
    <property type="match status" value="1"/>
</dbReference>
<evidence type="ECO:0000259" key="12">
    <source>
        <dbReference type="Pfam" id="PF00852"/>
    </source>
</evidence>
<keyword evidence="15" id="KW-1185">Reference proteome</keyword>
<evidence type="ECO:0000256" key="2">
    <source>
        <dbReference type="ARBA" id="ARBA00008919"/>
    </source>
</evidence>
<dbReference type="PANTHER" id="PTHR11929:SF194">
    <property type="entry name" value="ALPHA-(1,3)-FUCOSYLTRANSFERASE 10"/>
    <property type="match status" value="1"/>
</dbReference>
<feature type="domain" description="Fucosyltransferase C-terminal" evidence="12">
    <location>
        <begin position="153"/>
        <end position="340"/>
    </location>
</feature>
<keyword evidence="3 11" id="KW-0328">Glycosyltransferase</keyword>
<dbReference type="GO" id="GO:0032580">
    <property type="term" value="C:Golgi cisterna membrane"/>
    <property type="evidence" value="ECO:0007669"/>
    <property type="project" value="UniProtKB-SubCell"/>
</dbReference>
<name>A0A9Q0YL36_HOLLE</name>
<gene>
    <name evidence="14" type="ORF">HOLleu_37556</name>
</gene>
<evidence type="ECO:0000256" key="10">
    <source>
        <dbReference type="ARBA" id="ARBA00060399"/>
    </source>
</evidence>
<dbReference type="Proteomes" id="UP001152320">
    <property type="component" value="Chromosome 20"/>
</dbReference>
<evidence type="ECO:0000313" key="14">
    <source>
        <dbReference type="EMBL" id="KAJ8022604.1"/>
    </source>
</evidence>
<dbReference type="GO" id="GO:0046920">
    <property type="term" value="F:alpha-(1-&gt;3)-fucosyltransferase activity"/>
    <property type="evidence" value="ECO:0007669"/>
    <property type="project" value="TreeGrafter"/>
</dbReference>
<evidence type="ECO:0000256" key="7">
    <source>
        <dbReference type="ARBA" id="ARBA00022989"/>
    </source>
</evidence>
<reference evidence="14" key="1">
    <citation type="submission" date="2021-10" db="EMBL/GenBank/DDBJ databases">
        <title>Tropical sea cucumber genome reveals ecological adaptation and Cuvierian tubules defense mechanism.</title>
        <authorList>
            <person name="Chen T."/>
        </authorList>
    </citation>
    <scope>NUCLEOTIDE SEQUENCE</scope>
    <source>
        <strain evidence="14">Nanhai2018</strain>
        <tissue evidence="14">Muscle</tissue>
    </source>
</reference>
<evidence type="ECO:0000313" key="15">
    <source>
        <dbReference type="Proteomes" id="UP001152320"/>
    </source>
</evidence>
<evidence type="ECO:0000256" key="6">
    <source>
        <dbReference type="ARBA" id="ARBA00022968"/>
    </source>
</evidence>
<dbReference type="SUPFAM" id="SSF53756">
    <property type="entry name" value="UDP-Glycosyltransferase/glycogen phosphorylase"/>
    <property type="match status" value="1"/>
</dbReference>
<dbReference type="FunFam" id="3.40.50.11660:FF:000002">
    <property type="entry name" value="Alpha-(1,3)-fucosyltransferase"/>
    <property type="match status" value="1"/>
</dbReference>
<dbReference type="Gene3D" id="3.40.50.11660">
    <property type="entry name" value="Glycosyl transferase family 10, C-terminal domain"/>
    <property type="match status" value="1"/>
</dbReference>
<dbReference type="InterPro" id="IPR055270">
    <property type="entry name" value="Glyco_tran_10_C"/>
</dbReference>
<evidence type="ECO:0000256" key="5">
    <source>
        <dbReference type="ARBA" id="ARBA00022692"/>
    </source>
</evidence>
<keyword evidence="5 11" id="KW-0812">Transmembrane</keyword>
<keyword evidence="4 11" id="KW-0808">Transferase</keyword>
<sequence>MKDGDDGHDAGNLNISTLNIKYPIIIWWNPLTGDLGKVKSCDGVTKCLFTTDRHFQHHPKTKVFLFYGSDFNMVDLPLPRKSHHEWGLFHEESPRNNYILTQEEVITLFNHTATFKRSSDYPLTTQYLQKLEDLWDKKYFVPFEKKDSNRLTSPVVYIHSDCNPPSDRDSYVRELMKYIQVDSFGRCLHNKDLPARLQNQVIMDDKELYHILAQYKFTLAIENAICDDYITEKLWRPLTLGSIPIYKGSPTVRDWLPDNQSAILIDDFSNPQELAKYLHFLLQNDEEYQKYLTYRSSGIKNEKLVKVMRARAWGVNDYEKINFITGFECFVCRRIHENFQREGRNEKPHFYLASGEHLSCPRPQAFELARQSAINFYLHMFDRSKIEARDLRLRVIRN</sequence>
<evidence type="ECO:0000256" key="4">
    <source>
        <dbReference type="ARBA" id="ARBA00022679"/>
    </source>
</evidence>
<dbReference type="InterPro" id="IPR001503">
    <property type="entry name" value="Glyco_trans_10"/>
</dbReference>
<dbReference type="EC" id="2.4.1.-" evidence="11"/>
<dbReference type="Pfam" id="PF00852">
    <property type="entry name" value="Glyco_transf_10"/>
    <property type="match status" value="1"/>
</dbReference>
<keyword evidence="8" id="KW-0472">Membrane</keyword>
<evidence type="ECO:0000259" key="13">
    <source>
        <dbReference type="Pfam" id="PF17039"/>
    </source>
</evidence>
<comment type="similarity">
    <text evidence="2 11">Belongs to the glycosyltransferase 10 family.</text>
</comment>
<proteinExistence type="inferred from homology"/>
<keyword evidence="7" id="KW-1133">Transmembrane helix</keyword>
<organism evidence="14 15">
    <name type="scientific">Holothuria leucospilota</name>
    <name type="common">Black long sea cucumber</name>
    <name type="synonym">Mertensiothuria leucospilota</name>
    <dbReference type="NCBI Taxonomy" id="206669"/>
    <lineage>
        <taxon>Eukaryota</taxon>
        <taxon>Metazoa</taxon>
        <taxon>Echinodermata</taxon>
        <taxon>Eleutherozoa</taxon>
        <taxon>Echinozoa</taxon>
        <taxon>Holothuroidea</taxon>
        <taxon>Aspidochirotacea</taxon>
        <taxon>Aspidochirotida</taxon>
        <taxon>Holothuriidae</taxon>
        <taxon>Holothuria</taxon>
    </lineage>
</organism>
<evidence type="ECO:0000256" key="3">
    <source>
        <dbReference type="ARBA" id="ARBA00022676"/>
    </source>
</evidence>
<dbReference type="PANTHER" id="PTHR11929">
    <property type="entry name" value="ALPHA- 1,3 -FUCOSYLTRANSFERASE"/>
    <property type="match status" value="1"/>
</dbReference>
<comment type="subcellular location">
    <subcellularLocation>
        <location evidence="10">Endomembrane system</location>
        <topology evidence="10">Single-pass type II membrane protein</topology>
    </subcellularLocation>
    <subcellularLocation>
        <location evidence="11">Golgi apparatus</location>
        <location evidence="11">Golgi stack membrane</location>
        <topology evidence="11">Single-pass type II membrane protein</topology>
    </subcellularLocation>
</comment>
<keyword evidence="11" id="KW-0333">Golgi apparatus</keyword>
<evidence type="ECO:0000256" key="8">
    <source>
        <dbReference type="ARBA" id="ARBA00023136"/>
    </source>
</evidence>
<keyword evidence="9" id="KW-0325">Glycoprotein</keyword>
<dbReference type="InterPro" id="IPR031481">
    <property type="entry name" value="Glyco_tran_10_N"/>
</dbReference>
<dbReference type="AlphaFoldDB" id="A0A9Q0YL36"/>
<dbReference type="EMBL" id="JAIZAY010000020">
    <property type="protein sequence ID" value="KAJ8022604.1"/>
    <property type="molecule type" value="Genomic_DNA"/>
</dbReference>
<feature type="domain" description="Fucosyltransferase N-terminal" evidence="13">
    <location>
        <begin position="24"/>
        <end position="122"/>
    </location>
</feature>
<comment type="caution">
    <text evidence="14">The sequence shown here is derived from an EMBL/GenBank/DDBJ whole genome shotgun (WGS) entry which is preliminary data.</text>
</comment>
<evidence type="ECO:0000256" key="11">
    <source>
        <dbReference type="RuleBase" id="RU003832"/>
    </source>
</evidence>
<dbReference type="OrthoDB" id="9993460at2759"/>
<comment type="pathway">
    <text evidence="1">Protein modification; protein glycosylation.</text>
</comment>
<dbReference type="InterPro" id="IPR038577">
    <property type="entry name" value="GT10-like_C_sf"/>
</dbReference>